<organism evidence="2 3">
    <name type="scientific">Neolewinella agarilytica</name>
    <dbReference type="NCBI Taxonomy" id="478744"/>
    <lineage>
        <taxon>Bacteria</taxon>
        <taxon>Pseudomonadati</taxon>
        <taxon>Bacteroidota</taxon>
        <taxon>Saprospiria</taxon>
        <taxon>Saprospirales</taxon>
        <taxon>Lewinellaceae</taxon>
        <taxon>Neolewinella</taxon>
    </lineage>
</organism>
<gene>
    <name evidence="2" type="ORF">SAMN05444359_10643</name>
</gene>
<evidence type="ECO:0000313" key="2">
    <source>
        <dbReference type="EMBL" id="SEQ14065.1"/>
    </source>
</evidence>
<dbReference type="InterPro" id="IPR011990">
    <property type="entry name" value="TPR-like_helical_dom_sf"/>
</dbReference>
<dbReference type="EMBL" id="FOFB01000006">
    <property type="protein sequence ID" value="SEQ14065.1"/>
    <property type="molecule type" value="Genomic_DNA"/>
</dbReference>
<reference evidence="3" key="1">
    <citation type="submission" date="2016-10" db="EMBL/GenBank/DDBJ databases">
        <authorList>
            <person name="Varghese N."/>
            <person name="Submissions S."/>
        </authorList>
    </citation>
    <scope>NUCLEOTIDE SEQUENCE [LARGE SCALE GENOMIC DNA]</scope>
    <source>
        <strain evidence="3">DSM 24740</strain>
    </source>
</reference>
<dbReference type="InParanoid" id="A0A1H9DKQ4"/>
<evidence type="ECO:0000313" key="3">
    <source>
        <dbReference type="Proteomes" id="UP000199021"/>
    </source>
</evidence>
<keyword evidence="1" id="KW-1133">Transmembrane helix</keyword>
<proteinExistence type="predicted"/>
<feature type="transmembrane region" description="Helical" evidence="1">
    <location>
        <begin position="321"/>
        <end position="343"/>
    </location>
</feature>
<name>A0A1H9DKQ4_9BACT</name>
<keyword evidence="3" id="KW-1185">Reference proteome</keyword>
<evidence type="ECO:0008006" key="4">
    <source>
        <dbReference type="Google" id="ProtNLM"/>
    </source>
</evidence>
<keyword evidence="1" id="KW-0472">Membrane</keyword>
<sequence length="485" mass="55453">MDVRSPKILWISGQTRWRRSAGAKQVEKAVERTTFAPMQQQGQHLAELSPYYHALRGPFLQWAAKWQQPAGVALGHLRRALIGWYEARIDEEDAYVGEVDRYVKTVAKAYFNGNLEEAVMAAERLPLVSDLGVAPQQNPLNHLPRPVRLNETQQLMLRTFQEMGTGCQELLLMADYHHLSVGRMAQILEVDGQLLEVEERRSKCLLMIREGWQSVGIIDPLYLPSPADEDLIDRYYEGELDTTERWDVEARRPGDAVFRRAMELREDWQQVVTVAGRQDLMETLLREEATYAKKTAPAPASAPKDVKLSPRRGRSFNFGTFKLPALETVVAVLLAVVFGWLVWTTFGDEAPQKKSVAHFEPFPNIFDKFDPRNEQERDLQRILYYYDRKDYATAYEELLPVAPAYPAAPLYLGVSALALEQPTRALDWFAQIPEGDYYHPFAEWYEALAYLAEGRRPAAEATLSEIVETRGHPYRGKAERLLAEL</sequence>
<protein>
    <recommendedName>
        <fullName evidence="4">Tetratricopeptide repeat-containing protein</fullName>
    </recommendedName>
</protein>
<evidence type="ECO:0000256" key="1">
    <source>
        <dbReference type="SAM" id="Phobius"/>
    </source>
</evidence>
<dbReference type="AlphaFoldDB" id="A0A1H9DKQ4"/>
<dbReference type="Proteomes" id="UP000199021">
    <property type="component" value="Unassembled WGS sequence"/>
</dbReference>
<dbReference type="SUPFAM" id="SSF48452">
    <property type="entry name" value="TPR-like"/>
    <property type="match status" value="1"/>
</dbReference>
<keyword evidence="1" id="KW-0812">Transmembrane</keyword>
<accession>A0A1H9DKQ4</accession>